<dbReference type="AlphaFoldDB" id="A0A9D4SRH2"/>
<evidence type="ECO:0000313" key="2">
    <source>
        <dbReference type="Proteomes" id="UP000821837"/>
    </source>
</evidence>
<comment type="caution">
    <text evidence="1">The sequence shown here is derived from an EMBL/GenBank/DDBJ whole genome shotgun (WGS) entry which is preliminary data.</text>
</comment>
<protein>
    <submittedName>
        <fullName evidence="1">Uncharacterized protein</fullName>
    </submittedName>
</protein>
<name>A0A9D4SRH2_RHISA</name>
<dbReference type="EMBL" id="JABSTV010001253">
    <property type="protein sequence ID" value="KAH7943959.1"/>
    <property type="molecule type" value="Genomic_DNA"/>
</dbReference>
<organism evidence="1 2">
    <name type="scientific">Rhipicephalus sanguineus</name>
    <name type="common">Brown dog tick</name>
    <name type="synonym">Ixodes sanguineus</name>
    <dbReference type="NCBI Taxonomy" id="34632"/>
    <lineage>
        <taxon>Eukaryota</taxon>
        <taxon>Metazoa</taxon>
        <taxon>Ecdysozoa</taxon>
        <taxon>Arthropoda</taxon>
        <taxon>Chelicerata</taxon>
        <taxon>Arachnida</taxon>
        <taxon>Acari</taxon>
        <taxon>Parasitiformes</taxon>
        <taxon>Ixodida</taxon>
        <taxon>Ixodoidea</taxon>
        <taxon>Ixodidae</taxon>
        <taxon>Rhipicephalinae</taxon>
        <taxon>Rhipicephalus</taxon>
        <taxon>Rhipicephalus</taxon>
    </lineage>
</organism>
<dbReference type="VEuPathDB" id="VectorBase:RSAN_054663"/>
<proteinExistence type="predicted"/>
<reference evidence="1" key="2">
    <citation type="submission" date="2021-09" db="EMBL/GenBank/DDBJ databases">
        <authorList>
            <person name="Jia N."/>
            <person name="Wang J."/>
            <person name="Shi W."/>
            <person name="Du L."/>
            <person name="Sun Y."/>
            <person name="Zhan W."/>
            <person name="Jiang J."/>
            <person name="Wang Q."/>
            <person name="Zhang B."/>
            <person name="Ji P."/>
            <person name="Sakyi L.B."/>
            <person name="Cui X."/>
            <person name="Yuan T."/>
            <person name="Jiang B."/>
            <person name="Yang W."/>
            <person name="Lam T.T.-Y."/>
            <person name="Chang Q."/>
            <person name="Ding S."/>
            <person name="Wang X."/>
            <person name="Zhu J."/>
            <person name="Ruan X."/>
            <person name="Zhao L."/>
            <person name="Wei J."/>
            <person name="Que T."/>
            <person name="Du C."/>
            <person name="Cheng J."/>
            <person name="Dai P."/>
            <person name="Han X."/>
            <person name="Huang E."/>
            <person name="Gao Y."/>
            <person name="Liu J."/>
            <person name="Shao H."/>
            <person name="Ye R."/>
            <person name="Li L."/>
            <person name="Wei W."/>
            <person name="Wang X."/>
            <person name="Wang C."/>
            <person name="Huo Q."/>
            <person name="Li W."/>
            <person name="Guo W."/>
            <person name="Chen H."/>
            <person name="Chen S."/>
            <person name="Zhou L."/>
            <person name="Zhou L."/>
            <person name="Ni X."/>
            <person name="Tian J."/>
            <person name="Zhou Y."/>
            <person name="Sheng Y."/>
            <person name="Liu T."/>
            <person name="Pan Y."/>
            <person name="Xia L."/>
            <person name="Li J."/>
            <person name="Zhao F."/>
            <person name="Cao W."/>
        </authorList>
    </citation>
    <scope>NUCLEOTIDE SEQUENCE</scope>
    <source>
        <strain evidence="1">Rsan-2018</strain>
        <tissue evidence="1">Larvae</tissue>
    </source>
</reference>
<accession>A0A9D4SRH2</accession>
<dbReference type="Proteomes" id="UP000821837">
    <property type="component" value="Unassembled WGS sequence"/>
</dbReference>
<reference evidence="1" key="1">
    <citation type="journal article" date="2020" name="Cell">
        <title>Large-Scale Comparative Analyses of Tick Genomes Elucidate Their Genetic Diversity and Vector Capacities.</title>
        <authorList>
            <consortium name="Tick Genome and Microbiome Consortium (TIGMIC)"/>
            <person name="Jia N."/>
            <person name="Wang J."/>
            <person name="Shi W."/>
            <person name="Du L."/>
            <person name="Sun Y."/>
            <person name="Zhan W."/>
            <person name="Jiang J.F."/>
            <person name="Wang Q."/>
            <person name="Zhang B."/>
            <person name="Ji P."/>
            <person name="Bell-Sakyi L."/>
            <person name="Cui X.M."/>
            <person name="Yuan T.T."/>
            <person name="Jiang B.G."/>
            <person name="Yang W.F."/>
            <person name="Lam T.T."/>
            <person name="Chang Q.C."/>
            <person name="Ding S.J."/>
            <person name="Wang X.J."/>
            <person name="Zhu J.G."/>
            <person name="Ruan X.D."/>
            <person name="Zhao L."/>
            <person name="Wei J.T."/>
            <person name="Ye R.Z."/>
            <person name="Que T.C."/>
            <person name="Du C.H."/>
            <person name="Zhou Y.H."/>
            <person name="Cheng J.X."/>
            <person name="Dai P.F."/>
            <person name="Guo W.B."/>
            <person name="Han X.H."/>
            <person name="Huang E.J."/>
            <person name="Li L.F."/>
            <person name="Wei W."/>
            <person name="Gao Y.C."/>
            <person name="Liu J.Z."/>
            <person name="Shao H.Z."/>
            <person name="Wang X."/>
            <person name="Wang C.C."/>
            <person name="Yang T.C."/>
            <person name="Huo Q.B."/>
            <person name="Li W."/>
            <person name="Chen H.Y."/>
            <person name="Chen S.E."/>
            <person name="Zhou L.G."/>
            <person name="Ni X.B."/>
            <person name="Tian J.H."/>
            <person name="Sheng Y."/>
            <person name="Liu T."/>
            <person name="Pan Y.S."/>
            <person name="Xia L.Y."/>
            <person name="Li J."/>
            <person name="Zhao F."/>
            <person name="Cao W.C."/>
        </authorList>
    </citation>
    <scope>NUCLEOTIDE SEQUENCE</scope>
    <source>
        <strain evidence="1">Rsan-2018</strain>
    </source>
</reference>
<sequence length="172" mass="18915">METRVRETSVDRKTADSKGLESIKGSLYVLQFQVVAICAMIHNLCVDEGDVWYDVSDEPSLGMDPAGDFSWCVPGDEELDDEGGLIARSNLAQALLTENASCQVQLEHDYCGPEDESLPEEADEALMEVCVEDGVMEVQEPVEVYAVEQPQEEGEAEGVMNQDYLVAAEFTL</sequence>
<evidence type="ECO:0000313" key="1">
    <source>
        <dbReference type="EMBL" id="KAH7943959.1"/>
    </source>
</evidence>
<gene>
    <name evidence="1" type="ORF">HPB52_013762</name>
</gene>
<keyword evidence="2" id="KW-1185">Reference proteome</keyword>